<feature type="region of interest" description="Disordered" evidence="1">
    <location>
        <begin position="20"/>
        <end position="42"/>
    </location>
</feature>
<gene>
    <name evidence="2" type="ORF">ILYODFUR_030290</name>
</gene>
<evidence type="ECO:0000313" key="3">
    <source>
        <dbReference type="Proteomes" id="UP001482620"/>
    </source>
</evidence>
<reference evidence="2 3" key="1">
    <citation type="submission" date="2021-06" db="EMBL/GenBank/DDBJ databases">
        <authorList>
            <person name="Palmer J.M."/>
        </authorList>
    </citation>
    <scope>NUCLEOTIDE SEQUENCE [LARGE SCALE GENOMIC DNA]</scope>
    <source>
        <strain evidence="3">if_2019</strain>
        <tissue evidence="2">Muscle</tissue>
    </source>
</reference>
<dbReference type="EMBL" id="JAHRIQ010004463">
    <property type="protein sequence ID" value="MEQ2222808.1"/>
    <property type="molecule type" value="Genomic_DNA"/>
</dbReference>
<comment type="caution">
    <text evidence="2">The sequence shown here is derived from an EMBL/GenBank/DDBJ whole genome shotgun (WGS) entry which is preliminary data.</text>
</comment>
<evidence type="ECO:0000256" key="1">
    <source>
        <dbReference type="SAM" id="MobiDB-lite"/>
    </source>
</evidence>
<accession>A0ABV0SSZ1</accession>
<dbReference type="Proteomes" id="UP001482620">
    <property type="component" value="Unassembled WGS sequence"/>
</dbReference>
<evidence type="ECO:0000313" key="2">
    <source>
        <dbReference type="EMBL" id="MEQ2222808.1"/>
    </source>
</evidence>
<sequence>MAQDTLEGLCLSAGLGTPWDSPQRAGGGVRGKGRLHVSTESAAPATEFRMKRKTMSTSTIQDVRLSTQPNQQSVPTRNITNKEYKIKKQVLRCLTGAKTSVHAGLRQIV</sequence>
<organism evidence="2 3">
    <name type="scientific">Ilyodon furcidens</name>
    <name type="common">goldbreast splitfin</name>
    <dbReference type="NCBI Taxonomy" id="33524"/>
    <lineage>
        <taxon>Eukaryota</taxon>
        <taxon>Metazoa</taxon>
        <taxon>Chordata</taxon>
        <taxon>Craniata</taxon>
        <taxon>Vertebrata</taxon>
        <taxon>Euteleostomi</taxon>
        <taxon>Actinopterygii</taxon>
        <taxon>Neopterygii</taxon>
        <taxon>Teleostei</taxon>
        <taxon>Neoteleostei</taxon>
        <taxon>Acanthomorphata</taxon>
        <taxon>Ovalentaria</taxon>
        <taxon>Atherinomorphae</taxon>
        <taxon>Cyprinodontiformes</taxon>
        <taxon>Goodeidae</taxon>
        <taxon>Ilyodon</taxon>
    </lineage>
</organism>
<keyword evidence="3" id="KW-1185">Reference proteome</keyword>
<name>A0ABV0SSZ1_9TELE</name>
<protein>
    <submittedName>
        <fullName evidence="2">Uncharacterized protein</fullName>
    </submittedName>
</protein>
<proteinExistence type="predicted"/>